<dbReference type="CDD" id="cd00637">
    <property type="entry name" value="7tm_classA_rhodopsin-like"/>
    <property type="match status" value="1"/>
</dbReference>
<feature type="transmembrane region" description="Helical" evidence="10">
    <location>
        <begin position="351"/>
        <end position="373"/>
    </location>
</feature>
<evidence type="ECO:0000256" key="2">
    <source>
        <dbReference type="ARBA" id="ARBA00022475"/>
    </source>
</evidence>
<keyword evidence="7" id="KW-0675">Receptor</keyword>
<feature type="transmembrane region" description="Helical" evidence="10">
    <location>
        <begin position="50"/>
        <end position="71"/>
    </location>
</feature>
<feature type="transmembrane region" description="Helical" evidence="10">
    <location>
        <begin position="393"/>
        <end position="411"/>
    </location>
</feature>
<evidence type="ECO:0000313" key="13">
    <source>
        <dbReference type="Proteomes" id="UP001283361"/>
    </source>
</evidence>
<dbReference type="AlphaFoldDB" id="A0AAE0Y521"/>
<evidence type="ECO:0000313" key="12">
    <source>
        <dbReference type="EMBL" id="KAK3731780.1"/>
    </source>
</evidence>
<dbReference type="PRINTS" id="PR00237">
    <property type="entry name" value="GPCRRHODOPSN"/>
</dbReference>
<organism evidence="12 13">
    <name type="scientific">Elysia crispata</name>
    <name type="common">lettuce slug</name>
    <dbReference type="NCBI Taxonomy" id="231223"/>
    <lineage>
        <taxon>Eukaryota</taxon>
        <taxon>Metazoa</taxon>
        <taxon>Spiralia</taxon>
        <taxon>Lophotrochozoa</taxon>
        <taxon>Mollusca</taxon>
        <taxon>Gastropoda</taxon>
        <taxon>Heterobranchia</taxon>
        <taxon>Euthyneura</taxon>
        <taxon>Panpulmonata</taxon>
        <taxon>Sacoglossa</taxon>
        <taxon>Placobranchoidea</taxon>
        <taxon>Plakobranchidae</taxon>
        <taxon>Elysia</taxon>
    </lineage>
</organism>
<gene>
    <name evidence="12" type="ORF">RRG08_035445</name>
</gene>
<feature type="transmembrane region" description="Helical" evidence="10">
    <location>
        <begin position="78"/>
        <end position="104"/>
    </location>
</feature>
<feature type="transmembrane region" description="Helical" evidence="10">
    <location>
        <begin position="124"/>
        <end position="143"/>
    </location>
</feature>
<feature type="domain" description="G-protein coupled receptors family 1 profile" evidence="11">
    <location>
        <begin position="62"/>
        <end position="409"/>
    </location>
</feature>
<feature type="transmembrane region" description="Helical" evidence="10">
    <location>
        <begin position="218"/>
        <end position="240"/>
    </location>
</feature>
<dbReference type="GO" id="GO:0004930">
    <property type="term" value="F:G protein-coupled receptor activity"/>
    <property type="evidence" value="ECO:0007669"/>
    <property type="project" value="UniProtKB-KW"/>
</dbReference>
<keyword evidence="13" id="KW-1185">Reference proteome</keyword>
<evidence type="ECO:0000256" key="10">
    <source>
        <dbReference type="SAM" id="Phobius"/>
    </source>
</evidence>
<evidence type="ECO:0000256" key="1">
    <source>
        <dbReference type="ARBA" id="ARBA00004651"/>
    </source>
</evidence>
<dbReference type="InterPro" id="IPR000276">
    <property type="entry name" value="GPCR_Rhodpsn"/>
</dbReference>
<dbReference type="Pfam" id="PF00001">
    <property type="entry name" value="7tm_1"/>
    <property type="match status" value="1"/>
</dbReference>
<evidence type="ECO:0000256" key="6">
    <source>
        <dbReference type="ARBA" id="ARBA00023136"/>
    </source>
</evidence>
<keyword evidence="3 10" id="KW-0812">Transmembrane</keyword>
<keyword evidence="2" id="KW-1003">Cell membrane</keyword>
<evidence type="ECO:0000256" key="7">
    <source>
        <dbReference type="ARBA" id="ARBA00023170"/>
    </source>
</evidence>
<sequence length="439" mass="48637">MNRSLAPPNTSAALFDGMIKLIARAFNVSVPQSDDDAVTNAPNPRLVNGVIVMLLLLLNIAGNSLVCYIYYFKIKPSVFSLFVTILAALDLSTALSTMIIDVILKMRRQSEDTLNLTVMCKLSHFQVYGTSLIGGCVFVLIAYQRYRKICHPLKPSLNMRKARLYMAVIGLACTVLSVPTLIINGPLQIKVIVGHHEVVTTVCRFDEEYRGTIVQMGFSYLLLTAFALMITATVTFYILIFKALRTFERGSSVYSHGGPGSPGTPLPEIGSNHSRDSLTPQPLNGDMEPAARFSPQGDLPMSPSNKGLQWPRSNSVSVKKPRNSRAQMPRFSVVTMTEGRGERVSSQMHRVFTVVTAVFVISYLPHLVVLILNKSLGLDTEVLTWGQRFALEAAYNCPYISTVANPFVYGFRSTEFRRQCKKVLLCKGDKKAKGRGIRR</sequence>
<dbReference type="GO" id="GO:0005886">
    <property type="term" value="C:plasma membrane"/>
    <property type="evidence" value="ECO:0007669"/>
    <property type="project" value="UniProtKB-SubCell"/>
</dbReference>
<comment type="caution">
    <text evidence="12">The sequence shown here is derived from an EMBL/GenBank/DDBJ whole genome shotgun (WGS) entry which is preliminary data.</text>
</comment>
<dbReference type="Proteomes" id="UP001283361">
    <property type="component" value="Unassembled WGS sequence"/>
</dbReference>
<name>A0AAE0Y521_9GAST</name>
<feature type="transmembrane region" description="Helical" evidence="10">
    <location>
        <begin position="164"/>
        <end position="183"/>
    </location>
</feature>
<evidence type="ECO:0000256" key="4">
    <source>
        <dbReference type="ARBA" id="ARBA00022989"/>
    </source>
</evidence>
<dbReference type="PANTHER" id="PTHR24228:SF59">
    <property type="entry name" value="NEUROPEPTIDE RECEPTOR 15"/>
    <property type="match status" value="1"/>
</dbReference>
<dbReference type="SUPFAM" id="SSF81321">
    <property type="entry name" value="Family A G protein-coupled receptor-like"/>
    <property type="match status" value="1"/>
</dbReference>
<dbReference type="PROSITE" id="PS50262">
    <property type="entry name" value="G_PROTEIN_RECEP_F1_2"/>
    <property type="match status" value="1"/>
</dbReference>
<protein>
    <recommendedName>
        <fullName evidence="11">G-protein coupled receptors family 1 profile domain-containing protein</fullName>
    </recommendedName>
</protein>
<evidence type="ECO:0000256" key="9">
    <source>
        <dbReference type="SAM" id="MobiDB-lite"/>
    </source>
</evidence>
<evidence type="ECO:0000259" key="11">
    <source>
        <dbReference type="PROSITE" id="PS50262"/>
    </source>
</evidence>
<keyword evidence="5" id="KW-0297">G-protein coupled receptor</keyword>
<dbReference type="PANTHER" id="PTHR24228">
    <property type="entry name" value="B2 BRADYKININ RECEPTOR/ANGIOTENSIN II RECEPTOR"/>
    <property type="match status" value="1"/>
</dbReference>
<evidence type="ECO:0000256" key="3">
    <source>
        <dbReference type="ARBA" id="ARBA00022692"/>
    </source>
</evidence>
<feature type="compositionally biased region" description="Polar residues" evidence="9">
    <location>
        <begin position="302"/>
        <end position="317"/>
    </location>
</feature>
<feature type="region of interest" description="Disordered" evidence="9">
    <location>
        <begin position="252"/>
        <end position="322"/>
    </location>
</feature>
<evidence type="ECO:0000256" key="5">
    <source>
        <dbReference type="ARBA" id="ARBA00023040"/>
    </source>
</evidence>
<dbReference type="InterPro" id="IPR017452">
    <property type="entry name" value="GPCR_Rhodpsn_7TM"/>
</dbReference>
<proteinExistence type="predicted"/>
<keyword evidence="8" id="KW-0807">Transducer</keyword>
<keyword evidence="6 10" id="KW-0472">Membrane</keyword>
<evidence type="ECO:0000256" key="8">
    <source>
        <dbReference type="ARBA" id="ARBA00023224"/>
    </source>
</evidence>
<comment type="subcellular location">
    <subcellularLocation>
        <location evidence="1">Cell membrane</location>
        <topology evidence="1">Multi-pass membrane protein</topology>
    </subcellularLocation>
</comment>
<dbReference type="EMBL" id="JAWDGP010006989">
    <property type="protein sequence ID" value="KAK3731780.1"/>
    <property type="molecule type" value="Genomic_DNA"/>
</dbReference>
<reference evidence="12" key="1">
    <citation type="journal article" date="2023" name="G3 (Bethesda)">
        <title>A reference genome for the long-term kleptoplast-retaining sea slug Elysia crispata morphotype clarki.</title>
        <authorList>
            <person name="Eastman K.E."/>
            <person name="Pendleton A.L."/>
            <person name="Shaikh M.A."/>
            <person name="Suttiyut T."/>
            <person name="Ogas R."/>
            <person name="Tomko P."/>
            <person name="Gavelis G."/>
            <person name="Widhalm J.R."/>
            <person name="Wisecaver J.H."/>
        </authorList>
    </citation>
    <scope>NUCLEOTIDE SEQUENCE</scope>
    <source>
        <strain evidence="12">ECLA1</strain>
    </source>
</reference>
<accession>A0AAE0Y521</accession>
<keyword evidence="4 10" id="KW-1133">Transmembrane helix</keyword>
<dbReference type="Gene3D" id="1.20.1070.10">
    <property type="entry name" value="Rhodopsin 7-helix transmembrane proteins"/>
    <property type="match status" value="1"/>
</dbReference>